<evidence type="ECO:0000313" key="2">
    <source>
        <dbReference type="EMBL" id="PNT66282.1"/>
    </source>
</evidence>
<dbReference type="EnsemblPlants" id="PNT66282">
    <property type="protein sequence ID" value="PNT66282"/>
    <property type="gene ID" value="BRADI_3g09592v3"/>
</dbReference>
<evidence type="ECO:0000313" key="4">
    <source>
        <dbReference type="Proteomes" id="UP000008810"/>
    </source>
</evidence>
<keyword evidence="1" id="KW-1133">Transmembrane helix</keyword>
<accession>A0A2K2CW85</accession>
<sequence length="102" mass="11151">MASSLSSTTLRFPCSSVYLFSPILAIGCTTVLVVFPEVGHHSVSHTGCAFIHLRSMSPRLPSTSLTCSCHCCLSTLPRVFSYYSSCDLAITRRGHHTLCLHF</sequence>
<dbReference type="EMBL" id="CM000882">
    <property type="protein sequence ID" value="PNT66282.1"/>
    <property type="molecule type" value="Genomic_DNA"/>
</dbReference>
<keyword evidence="1" id="KW-0472">Membrane</keyword>
<gene>
    <name evidence="2" type="ORF">BRADI_3g09592v3</name>
</gene>
<keyword evidence="4" id="KW-1185">Reference proteome</keyword>
<protein>
    <submittedName>
        <fullName evidence="2 3">Uncharacterized protein</fullName>
    </submittedName>
</protein>
<reference evidence="2 3" key="1">
    <citation type="journal article" date="2010" name="Nature">
        <title>Genome sequencing and analysis of the model grass Brachypodium distachyon.</title>
        <authorList>
            <consortium name="International Brachypodium Initiative"/>
        </authorList>
    </citation>
    <scope>NUCLEOTIDE SEQUENCE [LARGE SCALE GENOMIC DNA]</scope>
    <source>
        <strain evidence="2 3">Bd21</strain>
    </source>
</reference>
<dbReference type="Gramene" id="PNT66282">
    <property type="protein sequence ID" value="PNT66282"/>
    <property type="gene ID" value="BRADI_3g09592v3"/>
</dbReference>
<keyword evidence="1" id="KW-0812">Transmembrane</keyword>
<evidence type="ECO:0000313" key="3">
    <source>
        <dbReference type="EnsemblPlants" id="PNT66282"/>
    </source>
</evidence>
<reference evidence="2" key="2">
    <citation type="submission" date="2017-06" db="EMBL/GenBank/DDBJ databases">
        <title>WGS assembly of Brachypodium distachyon.</title>
        <authorList>
            <consortium name="The International Brachypodium Initiative"/>
            <person name="Lucas S."/>
            <person name="Harmon-Smith M."/>
            <person name="Lail K."/>
            <person name="Tice H."/>
            <person name="Grimwood J."/>
            <person name="Bruce D."/>
            <person name="Barry K."/>
            <person name="Shu S."/>
            <person name="Lindquist E."/>
            <person name="Wang M."/>
            <person name="Pitluck S."/>
            <person name="Vogel J.P."/>
            <person name="Garvin D.F."/>
            <person name="Mockler T.C."/>
            <person name="Schmutz J."/>
            <person name="Rokhsar D."/>
            <person name="Bevan M.W."/>
        </authorList>
    </citation>
    <scope>NUCLEOTIDE SEQUENCE</scope>
    <source>
        <strain evidence="2">Bd21</strain>
    </source>
</reference>
<name>A0A2K2CW85_BRADI</name>
<organism evidence="2">
    <name type="scientific">Brachypodium distachyon</name>
    <name type="common">Purple false brome</name>
    <name type="synonym">Trachynia distachya</name>
    <dbReference type="NCBI Taxonomy" id="15368"/>
    <lineage>
        <taxon>Eukaryota</taxon>
        <taxon>Viridiplantae</taxon>
        <taxon>Streptophyta</taxon>
        <taxon>Embryophyta</taxon>
        <taxon>Tracheophyta</taxon>
        <taxon>Spermatophyta</taxon>
        <taxon>Magnoliopsida</taxon>
        <taxon>Liliopsida</taxon>
        <taxon>Poales</taxon>
        <taxon>Poaceae</taxon>
        <taxon>BOP clade</taxon>
        <taxon>Pooideae</taxon>
        <taxon>Stipodae</taxon>
        <taxon>Brachypodieae</taxon>
        <taxon>Brachypodium</taxon>
    </lineage>
</organism>
<evidence type="ECO:0000256" key="1">
    <source>
        <dbReference type="SAM" id="Phobius"/>
    </source>
</evidence>
<dbReference type="AlphaFoldDB" id="A0A2K2CW85"/>
<reference evidence="3" key="3">
    <citation type="submission" date="2018-08" db="UniProtKB">
        <authorList>
            <consortium name="EnsemblPlants"/>
        </authorList>
    </citation>
    <scope>IDENTIFICATION</scope>
    <source>
        <strain evidence="3">cv. Bd21</strain>
    </source>
</reference>
<dbReference type="Proteomes" id="UP000008810">
    <property type="component" value="Chromosome 3"/>
</dbReference>
<dbReference type="InParanoid" id="A0A2K2CW85"/>
<feature type="transmembrane region" description="Helical" evidence="1">
    <location>
        <begin position="15"/>
        <end position="35"/>
    </location>
</feature>
<proteinExistence type="predicted"/>